<dbReference type="PANTHER" id="PTHR30469:SF38">
    <property type="entry name" value="HLYD FAMILY SECRETION PROTEIN"/>
    <property type="match status" value="1"/>
</dbReference>
<evidence type="ECO:0000313" key="9">
    <source>
        <dbReference type="Proteomes" id="UP000646365"/>
    </source>
</evidence>
<gene>
    <name evidence="8" type="primary">acrE</name>
    <name evidence="8" type="ORF">GCM10011611_29030</name>
</gene>
<comment type="caution">
    <text evidence="8">The sequence shown here is derived from an EMBL/GenBank/DDBJ whole genome shotgun (WGS) entry which is preliminary data.</text>
</comment>
<evidence type="ECO:0000256" key="2">
    <source>
        <dbReference type="ARBA" id="ARBA00009477"/>
    </source>
</evidence>
<sequence>MLAIAAVGAWWGFGRAEAVPIRVAVAEPVSPGAGPAVGASLLDASGYVVARRQATVSAKITGKVTEVLIEEGQHVEKDQVVGRLDDSNARAALDQARAQLDQAEAQLNQARVAYADAKPIFERSQRQAASDLVSRESFDNTRASYDNLGTAVAVAERAVAVARSNLTVAERNEDDTVVKAPFAGVITVKAAQPGEIVSPISAGGGFTRTGIGTIVDMDSLEGEVDVNENFINRVHAGQPAILKLNAYPDWQIPAFVIAVIPTADRSKATLKVRVGIKLKDPRILPEMGLRVAFLADAPAAANAPPVTGVLIPAAAVQAGAGDTGTVFVLRDDRLERRSVRLGARMGDNQTIIAGLAAGDRVALGDLARLDETTRIRIER</sequence>
<dbReference type="Gene3D" id="2.40.50.100">
    <property type="match status" value="1"/>
</dbReference>
<dbReference type="AlphaFoldDB" id="A0A8J2YTV5"/>
<evidence type="ECO:0000256" key="4">
    <source>
        <dbReference type="SAM" id="Coils"/>
    </source>
</evidence>
<name>A0A8J2YTV5_9PROT</name>
<dbReference type="InterPro" id="IPR058792">
    <property type="entry name" value="Beta-barrel_RND_2"/>
</dbReference>
<reference evidence="8" key="1">
    <citation type="journal article" date="2014" name="Int. J. Syst. Evol. Microbiol.">
        <title>Complete genome sequence of Corynebacterium casei LMG S-19264T (=DSM 44701T), isolated from a smear-ripened cheese.</title>
        <authorList>
            <consortium name="US DOE Joint Genome Institute (JGI-PGF)"/>
            <person name="Walter F."/>
            <person name="Albersmeier A."/>
            <person name="Kalinowski J."/>
            <person name="Ruckert C."/>
        </authorList>
    </citation>
    <scope>NUCLEOTIDE SEQUENCE</scope>
    <source>
        <strain evidence="8">CGMCC 1.15725</strain>
    </source>
</reference>
<evidence type="ECO:0000259" key="6">
    <source>
        <dbReference type="Pfam" id="PF25954"/>
    </source>
</evidence>
<evidence type="ECO:0000256" key="3">
    <source>
        <dbReference type="ARBA" id="ARBA00022448"/>
    </source>
</evidence>
<organism evidence="8 9">
    <name type="scientific">Aliidongia dinghuensis</name>
    <dbReference type="NCBI Taxonomy" id="1867774"/>
    <lineage>
        <taxon>Bacteria</taxon>
        <taxon>Pseudomonadati</taxon>
        <taxon>Pseudomonadota</taxon>
        <taxon>Alphaproteobacteria</taxon>
        <taxon>Rhodospirillales</taxon>
        <taxon>Dongiaceae</taxon>
        <taxon>Aliidongia</taxon>
    </lineage>
</organism>
<proteinExistence type="inferred from homology"/>
<dbReference type="InterPro" id="IPR006143">
    <property type="entry name" value="RND_pump_MFP"/>
</dbReference>
<feature type="domain" description="CusB-like beta-barrel" evidence="6">
    <location>
        <begin position="223"/>
        <end position="293"/>
    </location>
</feature>
<dbReference type="GO" id="GO:1990281">
    <property type="term" value="C:efflux pump complex"/>
    <property type="evidence" value="ECO:0007669"/>
    <property type="project" value="TreeGrafter"/>
</dbReference>
<keyword evidence="3" id="KW-0813">Transport</keyword>
<evidence type="ECO:0000313" key="8">
    <source>
        <dbReference type="EMBL" id="GGF21118.1"/>
    </source>
</evidence>
<feature type="coiled-coil region" evidence="4">
    <location>
        <begin position="86"/>
        <end position="113"/>
    </location>
</feature>
<dbReference type="SUPFAM" id="SSF111369">
    <property type="entry name" value="HlyD-like secretion proteins"/>
    <property type="match status" value="1"/>
</dbReference>
<dbReference type="Proteomes" id="UP000646365">
    <property type="component" value="Unassembled WGS sequence"/>
</dbReference>
<dbReference type="Pfam" id="PF25967">
    <property type="entry name" value="RND-MFP_C"/>
    <property type="match status" value="1"/>
</dbReference>
<dbReference type="Gene3D" id="1.10.287.470">
    <property type="entry name" value="Helix hairpin bin"/>
    <property type="match status" value="1"/>
</dbReference>
<dbReference type="GO" id="GO:0015562">
    <property type="term" value="F:efflux transmembrane transporter activity"/>
    <property type="evidence" value="ECO:0007669"/>
    <property type="project" value="TreeGrafter"/>
</dbReference>
<dbReference type="Pfam" id="PF25917">
    <property type="entry name" value="BSH_RND"/>
    <property type="match status" value="1"/>
</dbReference>
<dbReference type="Gene3D" id="2.40.420.20">
    <property type="match status" value="1"/>
</dbReference>
<dbReference type="EMBL" id="BMJQ01000007">
    <property type="protein sequence ID" value="GGF21118.1"/>
    <property type="molecule type" value="Genomic_DNA"/>
</dbReference>
<dbReference type="Pfam" id="PF25954">
    <property type="entry name" value="Beta-barrel_RND_2"/>
    <property type="match status" value="1"/>
</dbReference>
<dbReference type="InterPro" id="IPR058627">
    <property type="entry name" value="MdtA-like_C"/>
</dbReference>
<dbReference type="InterPro" id="IPR058625">
    <property type="entry name" value="MdtA-like_BSH"/>
</dbReference>
<accession>A0A8J2YTV5</accession>
<dbReference type="RefSeq" id="WP_229743731.1">
    <property type="nucleotide sequence ID" value="NZ_BMJQ01000007.1"/>
</dbReference>
<feature type="domain" description="Multidrug resistance protein MdtA-like barrel-sandwich hybrid" evidence="5">
    <location>
        <begin position="52"/>
        <end position="198"/>
    </location>
</feature>
<keyword evidence="9" id="KW-1185">Reference proteome</keyword>
<evidence type="ECO:0000256" key="1">
    <source>
        <dbReference type="ARBA" id="ARBA00004196"/>
    </source>
</evidence>
<comment type="subcellular location">
    <subcellularLocation>
        <location evidence="1">Cell envelope</location>
    </subcellularLocation>
</comment>
<protein>
    <submittedName>
        <fullName evidence="8">Acriflavin resistance protein</fullName>
    </submittedName>
</protein>
<dbReference type="Gene3D" id="2.40.30.170">
    <property type="match status" value="1"/>
</dbReference>
<dbReference type="PANTHER" id="PTHR30469">
    <property type="entry name" value="MULTIDRUG RESISTANCE PROTEIN MDTA"/>
    <property type="match status" value="1"/>
</dbReference>
<evidence type="ECO:0000259" key="7">
    <source>
        <dbReference type="Pfam" id="PF25967"/>
    </source>
</evidence>
<dbReference type="NCBIfam" id="TIGR01730">
    <property type="entry name" value="RND_mfp"/>
    <property type="match status" value="1"/>
</dbReference>
<comment type="similarity">
    <text evidence="2">Belongs to the membrane fusion protein (MFP) (TC 8.A.1) family.</text>
</comment>
<evidence type="ECO:0000259" key="5">
    <source>
        <dbReference type="Pfam" id="PF25917"/>
    </source>
</evidence>
<keyword evidence="4" id="KW-0175">Coiled coil</keyword>
<feature type="domain" description="Multidrug resistance protein MdtA-like C-terminal permuted SH3" evidence="7">
    <location>
        <begin position="309"/>
        <end position="366"/>
    </location>
</feature>
<reference evidence="8" key="2">
    <citation type="submission" date="2020-09" db="EMBL/GenBank/DDBJ databases">
        <authorList>
            <person name="Sun Q."/>
            <person name="Zhou Y."/>
        </authorList>
    </citation>
    <scope>NUCLEOTIDE SEQUENCE</scope>
    <source>
        <strain evidence="8">CGMCC 1.15725</strain>
    </source>
</reference>